<gene>
    <name evidence="2" type="ORF">GCM10011492_04090</name>
</gene>
<reference evidence="2" key="1">
    <citation type="journal article" date="2014" name="Int. J. Syst. Evol. Microbiol.">
        <title>Complete genome sequence of Corynebacterium casei LMG S-19264T (=DSM 44701T), isolated from a smear-ripened cheese.</title>
        <authorList>
            <consortium name="US DOE Joint Genome Institute (JGI-PGF)"/>
            <person name="Walter F."/>
            <person name="Albersmeier A."/>
            <person name="Kalinowski J."/>
            <person name="Ruckert C."/>
        </authorList>
    </citation>
    <scope>NUCLEOTIDE SEQUENCE</scope>
    <source>
        <strain evidence="2">CGMCC 1.15085</strain>
    </source>
</reference>
<feature type="transmembrane region" description="Helical" evidence="1">
    <location>
        <begin position="135"/>
        <end position="155"/>
    </location>
</feature>
<accession>A0A916SWI6</accession>
<dbReference type="EMBL" id="BMHI01000001">
    <property type="protein sequence ID" value="GGB17452.1"/>
    <property type="molecule type" value="Genomic_DNA"/>
</dbReference>
<name>A0A916SWI6_9MICO</name>
<evidence type="ECO:0000313" key="2">
    <source>
        <dbReference type="EMBL" id="GGB17452.1"/>
    </source>
</evidence>
<dbReference type="Proteomes" id="UP000636793">
    <property type="component" value="Unassembled WGS sequence"/>
</dbReference>
<evidence type="ECO:0000313" key="3">
    <source>
        <dbReference type="Proteomes" id="UP000636793"/>
    </source>
</evidence>
<keyword evidence="1" id="KW-0812">Transmembrane</keyword>
<dbReference type="AlphaFoldDB" id="A0A916SWI6"/>
<proteinExistence type="predicted"/>
<reference evidence="2" key="2">
    <citation type="submission" date="2020-09" db="EMBL/GenBank/DDBJ databases">
        <authorList>
            <person name="Sun Q."/>
            <person name="Zhou Y."/>
        </authorList>
    </citation>
    <scope>NUCLEOTIDE SEQUENCE</scope>
    <source>
        <strain evidence="2">CGMCC 1.15085</strain>
    </source>
</reference>
<sequence>MPQWRPGVPMVPPPVSAPGQGWWTASAVLAFIGAGSAVATLGGIMVLVGFLGLFVAAQGGEEGLHQISADFLQTTSWLFYLFLALQIASTVVGLWAGQNCLRGKASGALMAMLLGVVAVGEAIWLGLTFATPSRMVMGIAAGLALIVCPAIALRFPQLRRR</sequence>
<protein>
    <submittedName>
        <fullName evidence="2">Uncharacterized protein</fullName>
    </submittedName>
</protein>
<feature type="transmembrane region" description="Helical" evidence="1">
    <location>
        <begin position="28"/>
        <end position="57"/>
    </location>
</feature>
<evidence type="ECO:0000256" key="1">
    <source>
        <dbReference type="SAM" id="Phobius"/>
    </source>
</evidence>
<keyword evidence="1" id="KW-0472">Membrane</keyword>
<feature type="transmembrane region" description="Helical" evidence="1">
    <location>
        <begin position="108"/>
        <end position="129"/>
    </location>
</feature>
<organism evidence="2 3">
    <name type="scientific">Flexivirga endophytica</name>
    <dbReference type="NCBI Taxonomy" id="1849103"/>
    <lineage>
        <taxon>Bacteria</taxon>
        <taxon>Bacillati</taxon>
        <taxon>Actinomycetota</taxon>
        <taxon>Actinomycetes</taxon>
        <taxon>Micrococcales</taxon>
        <taxon>Dermacoccaceae</taxon>
        <taxon>Flexivirga</taxon>
    </lineage>
</organism>
<keyword evidence="3" id="KW-1185">Reference proteome</keyword>
<comment type="caution">
    <text evidence="2">The sequence shown here is derived from an EMBL/GenBank/DDBJ whole genome shotgun (WGS) entry which is preliminary data.</text>
</comment>
<keyword evidence="1" id="KW-1133">Transmembrane helix</keyword>
<feature type="transmembrane region" description="Helical" evidence="1">
    <location>
        <begin position="77"/>
        <end position="96"/>
    </location>
</feature>